<feature type="domain" description="Kringle" evidence="7">
    <location>
        <begin position="425"/>
        <end position="502"/>
    </location>
</feature>
<feature type="domain" description="Kringle" evidence="7">
    <location>
        <begin position="1017"/>
        <end position="1101"/>
    </location>
</feature>
<dbReference type="Gene3D" id="3.30.505.10">
    <property type="entry name" value="SH2 domain"/>
    <property type="match status" value="1"/>
</dbReference>
<keyword evidence="4" id="KW-0727">SH2 domain</keyword>
<dbReference type="CDD" id="cd14473">
    <property type="entry name" value="FERM_B-lobe"/>
    <property type="match status" value="1"/>
</dbReference>
<dbReference type="Proteomes" id="UP001162162">
    <property type="component" value="Unassembled WGS sequence"/>
</dbReference>
<dbReference type="PROSITE" id="PS50070">
    <property type="entry name" value="KRINGLE_2"/>
    <property type="match status" value="4"/>
</dbReference>
<feature type="domain" description="SH2" evidence="5">
    <location>
        <begin position="241"/>
        <end position="322"/>
    </location>
</feature>
<evidence type="ECO:0000313" key="9">
    <source>
        <dbReference type="Proteomes" id="UP001162162"/>
    </source>
</evidence>
<feature type="domain" description="Kringle" evidence="7">
    <location>
        <begin position="509"/>
        <end position="600"/>
    </location>
</feature>
<gene>
    <name evidence="8" type="ORF">NQ318_014170</name>
</gene>
<proteinExistence type="predicted"/>
<dbReference type="InterPro" id="IPR000980">
    <property type="entry name" value="SH2"/>
</dbReference>
<organism evidence="8 9">
    <name type="scientific">Aromia moschata</name>
    <dbReference type="NCBI Taxonomy" id="1265417"/>
    <lineage>
        <taxon>Eukaryota</taxon>
        <taxon>Metazoa</taxon>
        <taxon>Ecdysozoa</taxon>
        <taxon>Arthropoda</taxon>
        <taxon>Hexapoda</taxon>
        <taxon>Insecta</taxon>
        <taxon>Pterygota</taxon>
        <taxon>Neoptera</taxon>
        <taxon>Endopterygota</taxon>
        <taxon>Coleoptera</taxon>
        <taxon>Polyphaga</taxon>
        <taxon>Cucujiformia</taxon>
        <taxon>Chrysomeloidea</taxon>
        <taxon>Cerambycidae</taxon>
        <taxon>Cerambycinae</taxon>
        <taxon>Callichromatini</taxon>
        <taxon>Aromia</taxon>
    </lineage>
</organism>
<dbReference type="InterPro" id="IPR035963">
    <property type="entry name" value="FERM_2"/>
</dbReference>
<dbReference type="InterPro" id="IPR000001">
    <property type="entry name" value="Kringle"/>
</dbReference>
<evidence type="ECO:0000256" key="3">
    <source>
        <dbReference type="PROSITE-ProRule" id="PRU00121"/>
    </source>
</evidence>
<keyword evidence="9" id="KW-1185">Reference proteome</keyword>
<comment type="caution">
    <text evidence="8">The sequence shown here is derived from an EMBL/GenBank/DDBJ whole genome shotgun (WGS) entry which is preliminary data.</text>
</comment>
<feature type="domain" description="Kringle" evidence="7">
    <location>
        <begin position="935"/>
        <end position="1010"/>
    </location>
</feature>
<dbReference type="PANTHER" id="PTHR24261:SF7">
    <property type="entry name" value="KRINGLE DOMAIN-CONTAINING PROTEIN"/>
    <property type="match status" value="1"/>
</dbReference>
<dbReference type="SMART" id="SM00130">
    <property type="entry name" value="KR"/>
    <property type="match status" value="4"/>
</dbReference>
<comment type="caution">
    <text evidence="3">Lacks conserved residue(s) required for the propagation of feature annotation.</text>
</comment>
<reference evidence="8" key="1">
    <citation type="journal article" date="2023" name="Insect Mol. Biol.">
        <title>Genome sequencing provides insights into the evolution of gene families encoding plant cell wall-degrading enzymes in longhorned beetles.</title>
        <authorList>
            <person name="Shin N.R."/>
            <person name="Okamura Y."/>
            <person name="Kirsch R."/>
            <person name="Pauchet Y."/>
        </authorList>
    </citation>
    <scope>NUCLEOTIDE SEQUENCE</scope>
    <source>
        <strain evidence="8">AMC_N1</strain>
    </source>
</reference>
<dbReference type="PROSITE" id="PS50001">
    <property type="entry name" value="SH2"/>
    <property type="match status" value="1"/>
</dbReference>
<dbReference type="Gene3D" id="2.40.20.10">
    <property type="entry name" value="Plasminogen Kringle 4"/>
    <property type="match status" value="4"/>
</dbReference>
<dbReference type="InterPro" id="IPR050759">
    <property type="entry name" value="Serine_protease_kringle"/>
</dbReference>
<keyword evidence="2" id="KW-1015">Disulfide bond</keyword>
<accession>A0AAV8Y909</accession>
<dbReference type="SUPFAM" id="SSF47031">
    <property type="entry name" value="Second domain of FERM"/>
    <property type="match status" value="1"/>
</dbReference>
<evidence type="ECO:0000259" key="6">
    <source>
        <dbReference type="PROSITE" id="PS50057"/>
    </source>
</evidence>
<dbReference type="InterPro" id="IPR038178">
    <property type="entry name" value="Kringle_sf"/>
</dbReference>
<protein>
    <submittedName>
        <fullName evidence="8">Uncharacterized protein</fullName>
    </submittedName>
</protein>
<evidence type="ECO:0000256" key="1">
    <source>
        <dbReference type="ARBA" id="ARBA00022572"/>
    </source>
</evidence>
<name>A0AAV8Y909_9CUCU</name>
<sequence length="1458" mass="166084">MPSANFDGKTTTVDFRIRFKVAHIAKLAKLDINTYNYYFHQARNDVLENKIPDVLYEKYRRELVGLGITDMYRVMLEKDIPRGSVENEYKKYIPKEVLRRHSFFIKKPIHDTLGKLQKSVHDASYVKAEYLKQLENIAPEYLSETYKAVLEQDGDACNVILTLSPHDSAKPGLKYYMEGKKRSTMATDLRDRGSQRDIDQQPGQCRDIALLDGYYRLTCKWTFNICSQVETPSLRSLHAMKCHGPVGGEFSYAKLEAKRANKAGCFIIRESESKYNNYFIDVCLKDGLKPKTFKLEKITGDEFIFNDDLTRYKNIHQLMASYNDPNGAIWLKECLPPSEYDDSPLLLCKSETMIGDSLTDSTTLNVLLPTSPMCINCKDLQVYKVFPIKAIIISLKLFSLAILVLSERPPGNLTDLTICKVSHLGLEYLGQVSKSESRVRCQSWEADKPHKVAESITNSVFPDGSKKNAKNYCRNPTRDSMGPWCYTMNDDLKFETCGLPLCALSECKITGPGMEYAGQHNRGASDKKCLKWNKDRNKVKHDGNYIKLPKFDKTRFPENNLGDAKKFCRNPNGDTGGPWCFVENEDTNQIEIEYCDIPFCDDPDCMVFTKSSDTYMHYTDFNDTLANLTFGVKLWDPDSYLEATARLVLSVIPLPLTGKEIEDLGVGIEIVIGNNFSSLRFGNKDKPEYEPTNGVLKSTEFTKFSLSWHAGFITFGLEGQIKPIFLAEYKTKKNLLGFKMNKFNYYSAQGTNVLWNFPFCEDDFDCDVHTTTGKEFQQFWPLREGAVGRDLYVHVRAFRSAGILIVPSPTVDYPNVKIMFLGANNFTKITTVEYLGGPERVLKELQLYDILDYWEWREFSISFFANSMRILMKKPAGMQKLAELTSDIFRNMRWFSVSSDNTVAHWSFFCIPPDFSNPPPALLPECALNEKEPEYKGTQDITSEGLPCLPWSGKKLLGDNVEAMFTNESTLKAWNYCRDPSGDYEGTYCYAISLAPEKKIEKTYCRLRKCKSEQCKMAGTGNDYIGTVSVTRSNKTCDVWYFTNYSTHAPYMKAWNETLFADLSAEKAKNYCRNPSRDLSGSWCYTTNPNVLFDVCNVRDCDKPEECTIVTGKFGPGRSVYILPQWKEAGIHGGLRFSIKQWNPDEIDGLHILIQPKAGSDNIVLQIGAENNEKIILYYNNQVVEQKTFPHLISTGKWTDLWLQMRQGEIMLGFEGVPTSLFEWKSENPKSKLDPVFLNFGSIAGNPLGLFFKCDECHTEFTTTDSFQRCLPIGMWSTKELPIYNNLTLRIRGSGVAFVSFLAMPGTRNFIMLKIDTLRGEIALSDVTGGLSSVLIYANVKELISSTNWTRYDITFNETDMGIARDNETVLYYKSAKPMMMYWFVLGVREGWMIWTANCEPLDLDGPPRDGGWSRWSPLDLHGLLRGRGGVPHEDVFESAAQRVRKPLPGFPHVHREV</sequence>
<dbReference type="Pfam" id="PF00051">
    <property type="entry name" value="Kringle"/>
    <property type="match status" value="4"/>
</dbReference>
<dbReference type="Pfam" id="PF21990">
    <property type="entry name" value="SH2_1"/>
    <property type="match status" value="1"/>
</dbReference>
<dbReference type="InterPro" id="IPR013806">
    <property type="entry name" value="Kringle-like"/>
</dbReference>
<evidence type="ECO:0000256" key="4">
    <source>
        <dbReference type="PROSITE-ProRule" id="PRU00191"/>
    </source>
</evidence>
<evidence type="ECO:0000313" key="8">
    <source>
        <dbReference type="EMBL" id="KAJ8947274.1"/>
    </source>
</evidence>
<evidence type="ECO:0000256" key="2">
    <source>
        <dbReference type="ARBA" id="ARBA00023157"/>
    </source>
</evidence>
<dbReference type="InterPro" id="IPR000299">
    <property type="entry name" value="FERM_domain"/>
</dbReference>
<dbReference type="SUPFAM" id="SSF55550">
    <property type="entry name" value="SH2 domain"/>
    <property type="match status" value="1"/>
</dbReference>
<dbReference type="SUPFAM" id="SSF57440">
    <property type="entry name" value="Kringle-like"/>
    <property type="match status" value="4"/>
</dbReference>
<feature type="domain" description="FERM" evidence="6">
    <location>
        <begin position="1"/>
        <end position="249"/>
    </location>
</feature>
<keyword evidence="1 3" id="KW-0420">Kringle</keyword>
<dbReference type="InterPro" id="IPR019748">
    <property type="entry name" value="FERM_central"/>
</dbReference>
<evidence type="ECO:0000259" key="7">
    <source>
        <dbReference type="PROSITE" id="PS50070"/>
    </source>
</evidence>
<evidence type="ECO:0000259" key="5">
    <source>
        <dbReference type="PROSITE" id="PS50001"/>
    </source>
</evidence>
<dbReference type="EMBL" id="JAPWTK010000165">
    <property type="protein sequence ID" value="KAJ8947274.1"/>
    <property type="molecule type" value="Genomic_DNA"/>
</dbReference>
<dbReference type="InterPro" id="IPR018056">
    <property type="entry name" value="Kringle_CS"/>
</dbReference>
<dbReference type="PROSITE" id="PS00021">
    <property type="entry name" value="KRINGLE_1"/>
    <property type="match status" value="3"/>
</dbReference>
<dbReference type="PROSITE" id="PS50057">
    <property type="entry name" value="FERM_3"/>
    <property type="match status" value="1"/>
</dbReference>
<dbReference type="PANTHER" id="PTHR24261">
    <property type="entry name" value="PLASMINOGEN-RELATED"/>
    <property type="match status" value="1"/>
</dbReference>
<dbReference type="CDD" id="cd00108">
    <property type="entry name" value="KR"/>
    <property type="match status" value="3"/>
</dbReference>
<dbReference type="InterPro" id="IPR036860">
    <property type="entry name" value="SH2_dom_sf"/>
</dbReference>